<feature type="transmembrane region" description="Helical" evidence="1">
    <location>
        <begin position="99"/>
        <end position="119"/>
    </location>
</feature>
<evidence type="ECO:0000313" key="3">
    <source>
        <dbReference type="Proteomes" id="UP000254808"/>
    </source>
</evidence>
<keyword evidence="1" id="KW-0472">Membrane</keyword>
<evidence type="ECO:0000256" key="1">
    <source>
        <dbReference type="SAM" id="Phobius"/>
    </source>
</evidence>
<dbReference type="RefSeq" id="WP_114984507.1">
    <property type="nucleotide sequence ID" value="NZ_CP027806.1"/>
</dbReference>
<reference evidence="2 3" key="1">
    <citation type="submission" date="2018-03" db="EMBL/GenBank/DDBJ databases">
        <title>Phenotypic and genomic properties of Cyclonatronum proteinivorum gen. nov., sp. nov., a haloalkaliphilic bacteroidete from soda lakes possessing Na+-translocating rhodopsin.</title>
        <authorList>
            <person name="Toshchakov S.V."/>
            <person name="Korzhenkov A."/>
            <person name="Samarov N.I."/>
            <person name="Kublanov I.V."/>
            <person name="Muntyan M.S."/>
            <person name="Sorokin D.Y."/>
        </authorList>
    </citation>
    <scope>NUCLEOTIDE SEQUENCE [LARGE SCALE GENOMIC DNA]</scope>
    <source>
        <strain evidence="2 3">Omega</strain>
    </source>
</reference>
<proteinExistence type="predicted"/>
<dbReference type="Pfam" id="PF22503">
    <property type="entry name" value="DUF6992"/>
    <property type="match status" value="1"/>
</dbReference>
<feature type="transmembrane region" description="Helical" evidence="1">
    <location>
        <begin position="70"/>
        <end position="92"/>
    </location>
</feature>
<dbReference type="AlphaFoldDB" id="A0A345ULF2"/>
<name>A0A345ULF2_9BACT</name>
<organism evidence="2 3">
    <name type="scientific">Cyclonatronum proteinivorum</name>
    <dbReference type="NCBI Taxonomy" id="1457365"/>
    <lineage>
        <taxon>Bacteria</taxon>
        <taxon>Pseudomonadati</taxon>
        <taxon>Balneolota</taxon>
        <taxon>Balneolia</taxon>
        <taxon>Balneolales</taxon>
        <taxon>Cyclonatronaceae</taxon>
        <taxon>Cyclonatronum</taxon>
    </lineage>
</organism>
<protein>
    <submittedName>
        <fullName evidence="2">Uncharacterized protein</fullName>
    </submittedName>
</protein>
<dbReference type="KEGG" id="cprv:CYPRO_2054"/>
<evidence type="ECO:0000313" key="2">
    <source>
        <dbReference type="EMBL" id="AXJ01304.1"/>
    </source>
</evidence>
<sequence>MNPAPSSSLLLKYFTLLLLTLLFLPTEAFPQLQSQIPSDLSLPEISAEAAETNPNPWFPLGQERLSQENLAMLILLGWGGLNVLGGSALALGSADYRDFGLMTAGWGLVNAAIAGFALAGADTYTAAVSFDSVLRDEMLFNRILAINSGLNAGYIATGFTMNYLGSTSRVRQFGSAFMVQGAFLMAFDAWLLWHSTDRLSRLSALPDTFLTALPDGSTQLIHGLTLSFGF</sequence>
<keyword evidence="3" id="KW-1185">Reference proteome</keyword>
<keyword evidence="1" id="KW-0812">Transmembrane</keyword>
<accession>A0A345ULF2</accession>
<keyword evidence="1" id="KW-1133">Transmembrane helix</keyword>
<dbReference type="EMBL" id="CP027806">
    <property type="protein sequence ID" value="AXJ01304.1"/>
    <property type="molecule type" value="Genomic_DNA"/>
</dbReference>
<dbReference type="InterPro" id="IPR054261">
    <property type="entry name" value="DUF6992"/>
</dbReference>
<feature type="transmembrane region" description="Helical" evidence="1">
    <location>
        <begin position="139"/>
        <end position="161"/>
    </location>
</feature>
<dbReference type="Proteomes" id="UP000254808">
    <property type="component" value="Chromosome"/>
</dbReference>
<dbReference type="OrthoDB" id="1122568at2"/>
<gene>
    <name evidence="2" type="ORF">CYPRO_2054</name>
</gene>
<feature type="transmembrane region" description="Helical" evidence="1">
    <location>
        <begin position="173"/>
        <end position="193"/>
    </location>
</feature>